<accession>A0ABV3ZJA9</accession>
<protein>
    <submittedName>
        <fullName evidence="1">Uncharacterized protein</fullName>
    </submittedName>
</protein>
<gene>
    <name evidence="1" type="ORF">QTN47_17120</name>
</gene>
<dbReference type="EMBL" id="JAULBC010000005">
    <property type="protein sequence ID" value="MEX6689234.1"/>
    <property type="molecule type" value="Genomic_DNA"/>
</dbReference>
<name>A0ABV3ZJA9_9BACT</name>
<dbReference type="Proteomes" id="UP001560573">
    <property type="component" value="Unassembled WGS sequence"/>
</dbReference>
<evidence type="ECO:0000313" key="2">
    <source>
        <dbReference type="Proteomes" id="UP001560573"/>
    </source>
</evidence>
<dbReference type="RefSeq" id="WP_369330640.1">
    <property type="nucleotide sequence ID" value="NZ_JAULBC010000005.1"/>
</dbReference>
<organism evidence="1 2">
    <name type="scientific">Danxiaibacter flavus</name>
    <dbReference type="NCBI Taxonomy" id="3049108"/>
    <lineage>
        <taxon>Bacteria</taxon>
        <taxon>Pseudomonadati</taxon>
        <taxon>Bacteroidota</taxon>
        <taxon>Chitinophagia</taxon>
        <taxon>Chitinophagales</taxon>
        <taxon>Chitinophagaceae</taxon>
        <taxon>Danxiaibacter</taxon>
    </lineage>
</organism>
<sequence>MNQQTQRLGIVALLILCLVLSLQTCFKKVQQVSDLKDVVNASQDTVKKWKDKAGNEHAQKVLVTADVSLLKAVYQKQIDSITDLLNIKQSQLEAYTGVSLKNSGSIRPKVDTITLVDSSKEYQISYSDRWLSLSGKLGKDPLINYAFTDSLTVTVYHKRKNLFSRSQTYIDVVSLNPNVTVTGLTGFRIPVKKPGRFGVGPYFGYGYSDGKWQPSAGISIQYSLIRF</sequence>
<proteinExistence type="predicted"/>
<keyword evidence="2" id="KW-1185">Reference proteome</keyword>
<dbReference type="Pfam" id="PF20186">
    <property type="entry name" value="DUF6549"/>
    <property type="match status" value="1"/>
</dbReference>
<evidence type="ECO:0000313" key="1">
    <source>
        <dbReference type="EMBL" id="MEX6689234.1"/>
    </source>
</evidence>
<comment type="caution">
    <text evidence="1">The sequence shown here is derived from an EMBL/GenBank/DDBJ whole genome shotgun (WGS) entry which is preliminary data.</text>
</comment>
<dbReference type="InterPro" id="IPR046679">
    <property type="entry name" value="DUF6549"/>
</dbReference>
<reference evidence="1 2" key="1">
    <citation type="submission" date="2023-07" db="EMBL/GenBank/DDBJ databases">
        <authorList>
            <person name="Lian W.-H."/>
        </authorList>
    </citation>
    <scope>NUCLEOTIDE SEQUENCE [LARGE SCALE GENOMIC DNA]</scope>
    <source>
        <strain evidence="1 2">SYSU DXS3180</strain>
    </source>
</reference>